<evidence type="ECO:0000313" key="2">
    <source>
        <dbReference type="Proteomes" id="UP000001025"/>
    </source>
</evidence>
<name>Q7UG79_RHOBA</name>
<dbReference type="InParanoid" id="Q7UG79"/>
<dbReference type="HOGENOM" id="CLU_2846925_0_0_0"/>
<dbReference type="Proteomes" id="UP000001025">
    <property type="component" value="Chromosome"/>
</dbReference>
<dbReference type="PATRIC" id="fig|243090.15.peg.3895"/>
<dbReference type="EnsemblBacteria" id="CAD78450">
    <property type="protein sequence ID" value="CAD78450"/>
    <property type="gene ID" value="RB8067"/>
</dbReference>
<reference evidence="1 2" key="1">
    <citation type="journal article" date="2003" name="Proc. Natl. Acad. Sci. U.S.A.">
        <title>Complete genome sequence of the marine planctomycete Pirellula sp. strain 1.</title>
        <authorList>
            <person name="Gloeckner F.O."/>
            <person name="Kube M."/>
            <person name="Bauer M."/>
            <person name="Teeling H."/>
            <person name="Lombardot T."/>
            <person name="Ludwig W."/>
            <person name="Gade D."/>
            <person name="Beck A."/>
            <person name="Borzym K."/>
            <person name="Heitmann K."/>
            <person name="Rabus R."/>
            <person name="Schlesner H."/>
            <person name="Amann R."/>
            <person name="Reinhardt R."/>
        </authorList>
    </citation>
    <scope>NUCLEOTIDE SEQUENCE [LARGE SCALE GENOMIC DNA]</scope>
    <source>
        <strain evidence="2">DSM 10527 / NCIMB 13988 / SH1</strain>
    </source>
</reference>
<dbReference type="KEGG" id="rba:RB8067"/>
<sequence length="65" mass="7258">MIGHNDVSRLGAETVANAKRPIFPTTPVSIDAGMMADDLGRMQRLDSMKVQRSMDLFETNPHRET</sequence>
<dbReference type="STRING" id="243090.RB8067"/>
<dbReference type="EMBL" id="BX294147">
    <property type="protein sequence ID" value="CAD78450.1"/>
    <property type="molecule type" value="Genomic_DNA"/>
</dbReference>
<keyword evidence="2" id="KW-1185">Reference proteome</keyword>
<dbReference type="AlphaFoldDB" id="Q7UG79"/>
<protein>
    <submittedName>
        <fullName evidence="1">Uncharacterized protein</fullName>
    </submittedName>
</protein>
<evidence type="ECO:0000313" key="1">
    <source>
        <dbReference type="EMBL" id="CAD78450.1"/>
    </source>
</evidence>
<accession>Q7UG79</accession>
<dbReference type="OrthoDB" id="9891958at2"/>
<gene>
    <name evidence="1" type="ordered locus">RB8067</name>
</gene>
<proteinExistence type="predicted"/>
<organism evidence="1 2">
    <name type="scientific">Rhodopirellula baltica (strain DSM 10527 / NCIMB 13988 / SH1)</name>
    <dbReference type="NCBI Taxonomy" id="243090"/>
    <lineage>
        <taxon>Bacteria</taxon>
        <taxon>Pseudomonadati</taxon>
        <taxon>Planctomycetota</taxon>
        <taxon>Planctomycetia</taxon>
        <taxon>Pirellulales</taxon>
        <taxon>Pirellulaceae</taxon>
        <taxon>Rhodopirellula</taxon>
    </lineage>
</organism>